<protein>
    <submittedName>
        <fullName evidence="2">Uncharacterized protein</fullName>
    </submittedName>
</protein>
<evidence type="ECO:0000313" key="2">
    <source>
        <dbReference type="EMBL" id="CAE8629975.1"/>
    </source>
</evidence>
<dbReference type="AlphaFoldDB" id="A0A813GXF7"/>
<comment type="caution">
    <text evidence="2">The sequence shown here is derived from an EMBL/GenBank/DDBJ whole genome shotgun (WGS) entry which is preliminary data.</text>
</comment>
<dbReference type="Proteomes" id="UP000654075">
    <property type="component" value="Unassembled WGS sequence"/>
</dbReference>
<evidence type="ECO:0000256" key="1">
    <source>
        <dbReference type="SAM" id="MobiDB-lite"/>
    </source>
</evidence>
<evidence type="ECO:0000313" key="3">
    <source>
        <dbReference type="Proteomes" id="UP000654075"/>
    </source>
</evidence>
<accession>A0A813GXF7</accession>
<reference evidence="2" key="1">
    <citation type="submission" date="2021-02" db="EMBL/GenBank/DDBJ databases">
        <authorList>
            <person name="Dougan E. K."/>
            <person name="Rhodes N."/>
            <person name="Thang M."/>
            <person name="Chan C."/>
        </authorList>
    </citation>
    <scope>NUCLEOTIDE SEQUENCE</scope>
</reference>
<gene>
    <name evidence="2" type="ORF">PGLA1383_LOCUS46375</name>
</gene>
<feature type="region of interest" description="Disordered" evidence="1">
    <location>
        <begin position="64"/>
        <end position="92"/>
    </location>
</feature>
<keyword evidence="3" id="KW-1185">Reference proteome</keyword>
<name>A0A813GXF7_POLGL</name>
<feature type="non-terminal residue" evidence="2">
    <location>
        <position position="1"/>
    </location>
</feature>
<organism evidence="2 3">
    <name type="scientific">Polarella glacialis</name>
    <name type="common">Dinoflagellate</name>
    <dbReference type="NCBI Taxonomy" id="89957"/>
    <lineage>
        <taxon>Eukaryota</taxon>
        <taxon>Sar</taxon>
        <taxon>Alveolata</taxon>
        <taxon>Dinophyceae</taxon>
        <taxon>Suessiales</taxon>
        <taxon>Suessiaceae</taxon>
        <taxon>Polarella</taxon>
    </lineage>
</organism>
<proteinExistence type="predicted"/>
<dbReference type="EMBL" id="CAJNNV010029758">
    <property type="protein sequence ID" value="CAE8629975.1"/>
    <property type="molecule type" value="Genomic_DNA"/>
</dbReference>
<sequence>DRLLDRWLHLGPEVVSFARQVRGFARRLATRRELPAEDGYPNSFLMLLSGFWYLSAHCSYSPPADEQKSAGRDSQSAGPDLRMPGGPKDDSTAAGEKLFRGWLRFLGGSPPGLLDLRSAQDAAGSGRHLWAVVEPVSGRIACSLTDAQAGHLASLARLELQKLDAEVGGLSRSMRPKSRSNACVLVQIRKT</sequence>